<dbReference type="HOGENOM" id="CLU_030200_2_1_1"/>
<dbReference type="FunFam" id="3.20.20.370:FF:000004">
    <property type="entry name" value="Related to Chitin deacetylase"/>
    <property type="match status" value="1"/>
</dbReference>
<dbReference type="GO" id="GO:0009272">
    <property type="term" value="P:fungal-type cell wall biogenesis"/>
    <property type="evidence" value="ECO:0007669"/>
    <property type="project" value="UniProtKB-ARBA"/>
</dbReference>
<keyword evidence="14" id="KW-0325">Glycoprotein</keyword>
<evidence type="ECO:0000256" key="4">
    <source>
        <dbReference type="ARBA" id="ARBA00010973"/>
    </source>
</evidence>
<evidence type="ECO:0000256" key="16">
    <source>
        <dbReference type="ARBA" id="ARBA00023285"/>
    </source>
</evidence>
<dbReference type="InterPro" id="IPR002509">
    <property type="entry name" value="NODB_dom"/>
</dbReference>
<evidence type="ECO:0000256" key="3">
    <source>
        <dbReference type="ARBA" id="ARBA00004609"/>
    </source>
</evidence>
<dbReference type="GO" id="GO:0004099">
    <property type="term" value="F:chitin deacetylase activity"/>
    <property type="evidence" value="ECO:0007669"/>
    <property type="project" value="UniProtKB-EC"/>
</dbReference>
<comment type="subcellular location">
    <subcellularLocation>
        <location evidence="3">Cell membrane</location>
        <topology evidence="3">Lipid-anchor</topology>
        <topology evidence="3">GPI-anchor</topology>
    </subcellularLocation>
    <subcellularLocation>
        <location evidence="2">Secreted</location>
        <location evidence="2">Cell wall</location>
    </subcellularLocation>
</comment>
<dbReference type="InterPro" id="IPR011330">
    <property type="entry name" value="Glyco_hydro/deAcase_b/a-brl"/>
</dbReference>
<keyword evidence="12" id="KW-0146">Chitin degradation</keyword>
<evidence type="ECO:0000256" key="14">
    <source>
        <dbReference type="ARBA" id="ARBA00023180"/>
    </source>
</evidence>
<evidence type="ECO:0000313" key="25">
    <source>
        <dbReference type="EMBL" id="EKM60819.1"/>
    </source>
</evidence>
<keyword evidence="7" id="KW-0964">Secreted</keyword>
<keyword evidence="16" id="KW-0170">Cobalt</keyword>
<name>K5WNR2_PHACS</name>
<dbReference type="GO" id="GO:0046872">
    <property type="term" value="F:metal ion binding"/>
    <property type="evidence" value="ECO:0007669"/>
    <property type="project" value="UniProtKB-KW"/>
</dbReference>
<dbReference type="GeneID" id="18913954"/>
<evidence type="ECO:0000256" key="9">
    <source>
        <dbReference type="ARBA" id="ARBA00022723"/>
    </source>
</evidence>
<keyword evidence="18" id="KW-0961">Cell wall biogenesis/degradation</keyword>
<dbReference type="STRING" id="650164.K5WNR2"/>
<dbReference type="Proteomes" id="UP000008370">
    <property type="component" value="Unassembled WGS sequence"/>
</dbReference>
<evidence type="ECO:0000256" key="10">
    <source>
        <dbReference type="ARBA" id="ARBA00022729"/>
    </source>
</evidence>
<dbReference type="InterPro" id="IPR050248">
    <property type="entry name" value="Polysacc_deacetylase_ArnD"/>
</dbReference>
<comment type="similarity">
    <text evidence="4">Belongs to the polysaccharide deacetylase family.</text>
</comment>
<evidence type="ECO:0000256" key="6">
    <source>
        <dbReference type="ARBA" id="ARBA00022512"/>
    </source>
</evidence>
<sequence>MKLPVLAAAAAAALPTIAAHKPNLPRQGPASSGSAATSSTFSVPGYAPGVSVASSFSTLPTVSWSLPSVNPTAIPLSDIVPGTITTQSTLGATTTFPAGSTPTGIPNAPPMPNWQTLSPANYPALDKTPPTDSPQVQQWIQDVQNSGIAIPDFQPTQPGGCPANLELASNETLCWWTCTGCTASTDITTCPTKLTWGVTHDDGPSPYTPNLLQYYNQNDLTGTFFCIGSRVISYPAILQEEYMAGNQICAHTWSHPYMTTLTNEEIIAELGWSIKVIKDVLGVTPLCWRPPYGDVDNRVRAIATAMGLETIIWTRVSPTVTFDTGDFNIPGDTISPSQVLLNWENIMGNATIINTGFIVLEHDLFAQTVDMAVGYILPAALAFQPKLTLKPVIECLGFTLADGYLETNDNTTHPLPTSSFSNAPSATGAAGSAQASASGNASGGTTNPTGGAASVATNNALLAAGTAAAAILAALGTLL</sequence>
<keyword evidence="10 23" id="KW-0732">Signal</keyword>
<evidence type="ECO:0000256" key="2">
    <source>
        <dbReference type="ARBA" id="ARBA00004191"/>
    </source>
</evidence>
<dbReference type="InParanoid" id="K5WNR2"/>
<dbReference type="PANTHER" id="PTHR10587">
    <property type="entry name" value="GLYCOSYL TRANSFERASE-RELATED"/>
    <property type="match status" value="1"/>
</dbReference>
<evidence type="ECO:0000256" key="17">
    <source>
        <dbReference type="ARBA" id="ARBA00023288"/>
    </source>
</evidence>
<evidence type="ECO:0000256" key="7">
    <source>
        <dbReference type="ARBA" id="ARBA00022525"/>
    </source>
</evidence>
<evidence type="ECO:0000256" key="18">
    <source>
        <dbReference type="ARBA" id="ARBA00023316"/>
    </source>
</evidence>
<dbReference type="RefSeq" id="XP_007390265.1">
    <property type="nucleotide sequence ID" value="XM_007390203.1"/>
</dbReference>
<evidence type="ECO:0000256" key="23">
    <source>
        <dbReference type="SAM" id="SignalP"/>
    </source>
</evidence>
<dbReference type="EC" id="3.5.1.41" evidence="20"/>
<dbReference type="GO" id="GO:0005886">
    <property type="term" value="C:plasma membrane"/>
    <property type="evidence" value="ECO:0007669"/>
    <property type="project" value="UniProtKB-SubCell"/>
</dbReference>
<comment type="catalytic activity">
    <reaction evidence="21">
        <text>[(1-&gt;4)-N-acetyl-beta-D-glucosaminyl](n) + n H2O = chitosan + n acetate</text>
        <dbReference type="Rhea" id="RHEA:10464"/>
        <dbReference type="Rhea" id="RHEA-COMP:9593"/>
        <dbReference type="Rhea" id="RHEA-COMP:9597"/>
        <dbReference type="ChEBI" id="CHEBI:15377"/>
        <dbReference type="ChEBI" id="CHEBI:17029"/>
        <dbReference type="ChEBI" id="CHEBI:30089"/>
        <dbReference type="ChEBI" id="CHEBI:57704"/>
        <dbReference type="EC" id="3.5.1.41"/>
    </reaction>
    <physiologicalReaction direction="left-to-right" evidence="21">
        <dbReference type="Rhea" id="RHEA:10465"/>
    </physiologicalReaction>
</comment>
<evidence type="ECO:0000256" key="1">
    <source>
        <dbReference type="ARBA" id="ARBA00001941"/>
    </source>
</evidence>
<dbReference type="EMBL" id="JH930468">
    <property type="protein sequence ID" value="EKM60819.1"/>
    <property type="molecule type" value="Genomic_DNA"/>
</dbReference>
<evidence type="ECO:0000256" key="11">
    <source>
        <dbReference type="ARBA" id="ARBA00022801"/>
    </source>
</evidence>
<feature type="region of interest" description="Disordered" evidence="22">
    <location>
        <begin position="90"/>
        <end position="135"/>
    </location>
</feature>
<evidence type="ECO:0000259" key="24">
    <source>
        <dbReference type="PROSITE" id="PS51677"/>
    </source>
</evidence>
<evidence type="ECO:0000256" key="20">
    <source>
        <dbReference type="ARBA" id="ARBA00024056"/>
    </source>
</evidence>
<keyword evidence="17" id="KW-0449">Lipoprotein</keyword>
<dbReference type="GO" id="GO:0006032">
    <property type="term" value="P:chitin catabolic process"/>
    <property type="evidence" value="ECO:0007669"/>
    <property type="project" value="UniProtKB-KW"/>
</dbReference>
<dbReference type="KEGG" id="pco:PHACADRAFT_246984"/>
<evidence type="ECO:0000256" key="5">
    <source>
        <dbReference type="ARBA" id="ARBA00022475"/>
    </source>
</evidence>
<dbReference type="GO" id="GO:0071555">
    <property type="term" value="P:cell wall organization"/>
    <property type="evidence" value="ECO:0007669"/>
    <property type="project" value="UniProtKB-KW"/>
</dbReference>
<dbReference type="OrthoDB" id="407355at2759"/>
<dbReference type="GO" id="GO:0000272">
    <property type="term" value="P:polysaccharide catabolic process"/>
    <property type="evidence" value="ECO:0007669"/>
    <property type="project" value="UniProtKB-KW"/>
</dbReference>
<dbReference type="AlphaFoldDB" id="K5WNR2"/>
<evidence type="ECO:0000256" key="12">
    <source>
        <dbReference type="ARBA" id="ARBA00023024"/>
    </source>
</evidence>
<keyword evidence="26" id="KW-1185">Reference proteome</keyword>
<evidence type="ECO:0000256" key="21">
    <source>
        <dbReference type="ARBA" id="ARBA00048494"/>
    </source>
</evidence>
<organism evidence="25 26">
    <name type="scientific">Phanerochaete carnosa (strain HHB-10118-sp)</name>
    <name type="common">White-rot fungus</name>
    <name type="synonym">Peniophora carnosa</name>
    <dbReference type="NCBI Taxonomy" id="650164"/>
    <lineage>
        <taxon>Eukaryota</taxon>
        <taxon>Fungi</taxon>
        <taxon>Dikarya</taxon>
        <taxon>Basidiomycota</taxon>
        <taxon>Agaricomycotina</taxon>
        <taxon>Agaricomycetes</taxon>
        <taxon>Polyporales</taxon>
        <taxon>Phanerochaetaceae</taxon>
        <taxon>Phanerochaete</taxon>
    </lineage>
</organism>
<feature type="region of interest" description="Disordered" evidence="22">
    <location>
        <begin position="412"/>
        <end position="446"/>
    </location>
</feature>
<keyword evidence="19" id="KW-0624">Polysaccharide degradation</keyword>
<dbReference type="GO" id="GO:0098552">
    <property type="term" value="C:side of membrane"/>
    <property type="evidence" value="ECO:0007669"/>
    <property type="project" value="UniProtKB-KW"/>
</dbReference>
<feature type="chain" id="PRO_5003885731" description="chitin deacetylase" evidence="23">
    <location>
        <begin position="20"/>
        <end position="479"/>
    </location>
</feature>
<feature type="domain" description="NodB homology" evidence="24">
    <location>
        <begin position="194"/>
        <end position="390"/>
    </location>
</feature>
<evidence type="ECO:0000256" key="22">
    <source>
        <dbReference type="SAM" id="MobiDB-lite"/>
    </source>
</evidence>
<evidence type="ECO:0000256" key="15">
    <source>
        <dbReference type="ARBA" id="ARBA00023277"/>
    </source>
</evidence>
<keyword evidence="11" id="KW-0378">Hydrolase</keyword>
<keyword evidence="8" id="KW-0336">GPI-anchor</keyword>
<dbReference type="SUPFAM" id="SSF88713">
    <property type="entry name" value="Glycoside hydrolase/deacetylase"/>
    <property type="match status" value="1"/>
</dbReference>
<reference evidence="25 26" key="1">
    <citation type="journal article" date="2012" name="BMC Genomics">
        <title>Comparative genomics of the white-rot fungi, Phanerochaete carnosa and P. chrysosporium, to elucidate the genetic basis of the distinct wood types they colonize.</title>
        <authorList>
            <person name="Suzuki H."/>
            <person name="MacDonald J."/>
            <person name="Syed K."/>
            <person name="Salamov A."/>
            <person name="Hori C."/>
            <person name="Aerts A."/>
            <person name="Henrissat B."/>
            <person name="Wiebenga A."/>
            <person name="vanKuyk P.A."/>
            <person name="Barry K."/>
            <person name="Lindquist E."/>
            <person name="LaButti K."/>
            <person name="Lapidus A."/>
            <person name="Lucas S."/>
            <person name="Coutinho P."/>
            <person name="Gong Y."/>
            <person name="Samejima M."/>
            <person name="Mahadevan R."/>
            <person name="Abou-Zaid M."/>
            <person name="de Vries R.P."/>
            <person name="Igarashi K."/>
            <person name="Yadav J.S."/>
            <person name="Grigoriev I.V."/>
            <person name="Master E.R."/>
        </authorList>
    </citation>
    <scope>NUCLEOTIDE SEQUENCE [LARGE SCALE GENOMIC DNA]</scope>
    <source>
        <strain evidence="25 26">HHB-10118-sp</strain>
    </source>
</reference>
<keyword evidence="9" id="KW-0479">Metal-binding</keyword>
<comment type="cofactor">
    <cofactor evidence="1">
        <name>Co(2+)</name>
        <dbReference type="ChEBI" id="CHEBI:48828"/>
    </cofactor>
</comment>
<feature type="compositionally biased region" description="Polar residues" evidence="22">
    <location>
        <begin position="90"/>
        <end position="104"/>
    </location>
</feature>
<feature type="signal peptide" evidence="23">
    <location>
        <begin position="1"/>
        <end position="19"/>
    </location>
</feature>
<keyword evidence="13" id="KW-0472">Membrane</keyword>
<feature type="compositionally biased region" description="Low complexity" evidence="22">
    <location>
        <begin position="421"/>
        <end position="446"/>
    </location>
</feature>
<evidence type="ECO:0000313" key="26">
    <source>
        <dbReference type="Proteomes" id="UP000008370"/>
    </source>
</evidence>
<dbReference type="Pfam" id="PF01522">
    <property type="entry name" value="Polysacc_deac_1"/>
    <property type="match status" value="1"/>
</dbReference>
<keyword evidence="5" id="KW-1003">Cell membrane</keyword>
<evidence type="ECO:0000256" key="13">
    <source>
        <dbReference type="ARBA" id="ARBA00023136"/>
    </source>
</evidence>
<dbReference type="PANTHER" id="PTHR10587:SF133">
    <property type="entry name" value="CHITIN DEACETYLASE 1-RELATED"/>
    <property type="match status" value="1"/>
</dbReference>
<proteinExistence type="inferred from homology"/>
<dbReference type="Gene3D" id="3.20.20.370">
    <property type="entry name" value="Glycoside hydrolase/deacetylase"/>
    <property type="match status" value="1"/>
</dbReference>
<evidence type="ECO:0000256" key="19">
    <source>
        <dbReference type="ARBA" id="ARBA00023326"/>
    </source>
</evidence>
<keyword evidence="6" id="KW-0134">Cell wall</keyword>
<dbReference type="PROSITE" id="PS51677">
    <property type="entry name" value="NODB"/>
    <property type="match status" value="1"/>
</dbReference>
<keyword evidence="15" id="KW-0119">Carbohydrate metabolism</keyword>
<protein>
    <recommendedName>
        <fullName evidence="20">chitin deacetylase</fullName>
        <ecNumber evidence="20">3.5.1.41</ecNumber>
    </recommendedName>
</protein>
<gene>
    <name evidence="25" type="ORF">PHACADRAFT_246984</name>
</gene>
<accession>K5WNR2</accession>
<evidence type="ECO:0000256" key="8">
    <source>
        <dbReference type="ARBA" id="ARBA00022622"/>
    </source>
</evidence>